<accession>A0A0N4ZUU2</accession>
<protein>
    <submittedName>
        <fullName evidence="5">Telomere_reg-2 domain-containing protein</fullName>
    </submittedName>
</protein>
<dbReference type="PANTHER" id="PTHR15830:SF10">
    <property type="entry name" value="TELOMERE LENGTH REGULATION PROTEIN TEL2 HOMOLOG"/>
    <property type="match status" value="1"/>
</dbReference>
<dbReference type="STRING" id="131310.A0A0N4ZUU2"/>
<reference evidence="5" key="1">
    <citation type="submission" date="2017-02" db="UniProtKB">
        <authorList>
            <consortium name="WormBaseParasite"/>
        </authorList>
    </citation>
    <scope>IDENTIFICATION</scope>
</reference>
<evidence type="ECO:0000313" key="4">
    <source>
        <dbReference type="Proteomes" id="UP000038045"/>
    </source>
</evidence>
<dbReference type="PANTHER" id="PTHR15830">
    <property type="entry name" value="TELOMERE LENGTH REGULATION PROTEIN TEL2 FAMILY MEMBER"/>
    <property type="match status" value="1"/>
</dbReference>
<name>A0A0N4ZUU2_PARTI</name>
<dbReference type="InterPro" id="IPR038528">
    <property type="entry name" value="TEL2_C_sf"/>
</dbReference>
<dbReference type="GO" id="GO:0051083">
    <property type="term" value="P:'de novo' cotranslational protein folding"/>
    <property type="evidence" value="ECO:0007669"/>
    <property type="project" value="TreeGrafter"/>
</dbReference>
<organism evidence="4 5">
    <name type="scientific">Parastrongyloides trichosuri</name>
    <name type="common">Possum-specific nematode worm</name>
    <dbReference type="NCBI Taxonomy" id="131310"/>
    <lineage>
        <taxon>Eukaryota</taxon>
        <taxon>Metazoa</taxon>
        <taxon>Ecdysozoa</taxon>
        <taxon>Nematoda</taxon>
        <taxon>Chromadorea</taxon>
        <taxon>Rhabditida</taxon>
        <taxon>Tylenchina</taxon>
        <taxon>Panagrolaimomorpha</taxon>
        <taxon>Strongyloidoidea</taxon>
        <taxon>Strongyloididae</taxon>
        <taxon>Parastrongyloides</taxon>
    </lineage>
</organism>
<evidence type="ECO:0000256" key="2">
    <source>
        <dbReference type="SAM" id="SignalP"/>
    </source>
</evidence>
<dbReference type="WBParaSite" id="PTRK_0001235500.1">
    <property type="protein sequence ID" value="PTRK_0001235500.1"/>
    <property type="gene ID" value="PTRK_0001235500"/>
</dbReference>
<feature type="signal peptide" evidence="2">
    <location>
        <begin position="1"/>
        <end position="16"/>
    </location>
</feature>
<evidence type="ECO:0000259" key="3">
    <source>
        <dbReference type="Pfam" id="PF10193"/>
    </source>
</evidence>
<dbReference type="GO" id="GO:0042162">
    <property type="term" value="F:telomeric DNA binding"/>
    <property type="evidence" value="ECO:0007669"/>
    <property type="project" value="TreeGrafter"/>
</dbReference>
<evidence type="ECO:0000256" key="1">
    <source>
        <dbReference type="ARBA" id="ARBA00006133"/>
    </source>
</evidence>
<dbReference type="InterPro" id="IPR051970">
    <property type="entry name" value="TEL2_Regulation"/>
</dbReference>
<dbReference type="Pfam" id="PF10193">
    <property type="entry name" value="Telomere_reg-2"/>
    <property type="match status" value="1"/>
</dbReference>
<dbReference type="AlphaFoldDB" id="A0A0N4ZUU2"/>
<comment type="similarity">
    <text evidence="1">Belongs to the TEL2 family.</text>
</comment>
<dbReference type="Gene3D" id="1.25.40.720">
    <property type="entry name" value="Telomere length regulation protein 2, C-terminal domain"/>
    <property type="match status" value="1"/>
</dbReference>
<dbReference type="Proteomes" id="UP000038045">
    <property type="component" value="Unplaced"/>
</dbReference>
<evidence type="ECO:0000313" key="5">
    <source>
        <dbReference type="WBParaSite" id="PTRK_0001235500.1"/>
    </source>
</evidence>
<dbReference type="GO" id="GO:0005829">
    <property type="term" value="C:cytosol"/>
    <property type="evidence" value="ECO:0007669"/>
    <property type="project" value="TreeGrafter"/>
</dbReference>
<dbReference type="InterPro" id="IPR019337">
    <property type="entry name" value="Telomere_length_regulation_dom"/>
</dbReference>
<feature type="chain" id="PRO_5005892239" evidence="2">
    <location>
        <begin position="17"/>
        <end position="437"/>
    </location>
</feature>
<proteinExistence type="inferred from homology"/>
<sequence>MPDFVTVIQLLNVVSALKLMIRNMTECEKNCIKSRIENFLINCFNSLYSAEEARKQIMWHFIEWYKNEVKCYEDKFKNIKDFQEEGMIKSWELEFLEHIFDEPDIIISPPNKEIIVEQQNVTPETYEEIDSDDDLPQFLKSTCILKQETKSNDLDSDDEVEEKYKEFYYIMDCINELSSTENRLVFIGGIKSLDKLMKKKSLGYKEFSSIIIEMFLKIREDFYFEEFEEHRRSILVTTLFHNPNLIISFIESTTTKNMSDFERLLRLDIINLTCAKLKKEDSQTFHLLISDIIFSLSFAFNVNSALSSEIDKNQTTFIKIILTIGDLLRLAENTPQIVLINSKIFRILKLIRSYKNHIFVTACMEVYIIITKSCEKSILIDNFSGELKEIQGWIINLTNSVNSIMNDEKSMTKMDKFTQYDYASNLLSNIQSILCFK</sequence>
<keyword evidence="2" id="KW-0732">Signal</keyword>
<feature type="domain" description="Telomere length regulation protein conserved" evidence="3">
    <location>
        <begin position="168"/>
        <end position="272"/>
    </location>
</feature>
<dbReference type="GO" id="GO:0051879">
    <property type="term" value="F:Hsp90 protein binding"/>
    <property type="evidence" value="ECO:0007669"/>
    <property type="project" value="TreeGrafter"/>
</dbReference>
<keyword evidence="4" id="KW-1185">Reference proteome</keyword>